<dbReference type="OrthoDB" id="9813149at2"/>
<feature type="transmembrane region" description="Helical" evidence="1">
    <location>
        <begin position="125"/>
        <end position="143"/>
    </location>
</feature>
<proteinExistence type="predicted"/>
<protein>
    <recommendedName>
        <fullName evidence="2">Sensor histidine kinase NatK-like C-terminal domain-containing protein</fullName>
    </recommendedName>
</protein>
<dbReference type="RefSeq" id="WP_055039475.1">
    <property type="nucleotide sequence ID" value="NZ_CVRS01000066.1"/>
</dbReference>
<organism evidence="3 4">
    <name type="scientific">Roseburia inulinivorans</name>
    <dbReference type="NCBI Taxonomy" id="360807"/>
    <lineage>
        <taxon>Bacteria</taxon>
        <taxon>Bacillati</taxon>
        <taxon>Bacillota</taxon>
        <taxon>Clostridia</taxon>
        <taxon>Lachnospirales</taxon>
        <taxon>Lachnospiraceae</taxon>
        <taxon>Roseburia</taxon>
    </lineage>
</organism>
<sequence length="436" mass="49311">MAVLKMIIENDIQVWLALTIGVLYLAGKLEKRKYGIGGGIAAAAGMFLWLWIVDARMILFGNPMIYLAKYMMLYMLTVVVVYATYKCHLIVAVFYTTAAYCLQNGAAQVWAIFTDEKIMGNMGNNIVRLLFLVLSFWLFTKFLNATSTAESYVEKNTDGKRMILMVSILILVITVVLQIMCYKDMAEAEEVLNHLPRYMDWYLHVTSAIISYLVLMLTFSDVRKSEEQKKVEVALSLLEKGKSEYEQEKAVMDALNIKCHDLRHQIAFLGEKGYRNEMAGINELIDLYDSPNHTGNRALDIVIAEKSRACLGRNISMTCMADGSLLSFMEQSDIYSLFGNIMDNAISAATELKEPEKRIINVRVRRQNSFVMIEEENYYDGEIEFADGLPRTGTGDYVNHGFGVQSMKIVAEKYGGNLYIEAKGGVFRLSVMMTGR</sequence>
<dbReference type="AlphaFoldDB" id="A0A0M6WLQ1"/>
<reference evidence="4" key="1">
    <citation type="submission" date="2015-05" db="EMBL/GenBank/DDBJ databases">
        <authorList>
            <consortium name="Pathogen Informatics"/>
        </authorList>
    </citation>
    <scope>NUCLEOTIDE SEQUENCE [LARGE SCALE GENOMIC DNA]</scope>
    <source>
        <strain evidence="4">L1-83</strain>
    </source>
</reference>
<name>A0A0M6WLQ1_9FIRM</name>
<dbReference type="EMBL" id="CVRS01000066">
    <property type="protein sequence ID" value="CRL36741.1"/>
    <property type="molecule type" value="Genomic_DNA"/>
</dbReference>
<dbReference type="Gene3D" id="3.30.565.10">
    <property type="entry name" value="Histidine kinase-like ATPase, C-terminal domain"/>
    <property type="match status" value="1"/>
</dbReference>
<dbReference type="InterPro" id="IPR032834">
    <property type="entry name" value="NatK-like_C"/>
</dbReference>
<feature type="transmembrane region" description="Helical" evidence="1">
    <location>
        <begin position="12"/>
        <end position="27"/>
    </location>
</feature>
<dbReference type="Pfam" id="PF14501">
    <property type="entry name" value="HATPase_c_5"/>
    <property type="match status" value="1"/>
</dbReference>
<feature type="transmembrane region" description="Helical" evidence="1">
    <location>
        <begin position="201"/>
        <end position="220"/>
    </location>
</feature>
<evidence type="ECO:0000259" key="2">
    <source>
        <dbReference type="Pfam" id="PF14501"/>
    </source>
</evidence>
<dbReference type="InterPro" id="IPR036890">
    <property type="entry name" value="HATPase_C_sf"/>
</dbReference>
<evidence type="ECO:0000313" key="3">
    <source>
        <dbReference type="EMBL" id="CRL36741.1"/>
    </source>
</evidence>
<feature type="domain" description="Sensor histidine kinase NatK-like C-terminal" evidence="2">
    <location>
        <begin position="329"/>
        <end position="433"/>
    </location>
</feature>
<feature type="transmembrane region" description="Helical" evidence="1">
    <location>
        <begin position="34"/>
        <end position="52"/>
    </location>
</feature>
<keyword evidence="1" id="KW-1133">Transmembrane helix</keyword>
<dbReference type="Proteomes" id="UP000049828">
    <property type="component" value="Unassembled WGS sequence"/>
</dbReference>
<keyword evidence="1" id="KW-0812">Transmembrane</keyword>
<gene>
    <name evidence="3" type="ORF">RIL183_20001</name>
</gene>
<feature type="transmembrane region" description="Helical" evidence="1">
    <location>
        <begin position="64"/>
        <end position="85"/>
    </location>
</feature>
<feature type="transmembrane region" description="Helical" evidence="1">
    <location>
        <begin position="163"/>
        <end position="181"/>
    </location>
</feature>
<dbReference type="SUPFAM" id="SSF55874">
    <property type="entry name" value="ATPase domain of HSP90 chaperone/DNA topoisomerase II/histidine kinase"/>
    <property type="match status" value="1"/>
</dbReference>
<keyword evidence="4" id="KW-1185">Reference proteome</keyword>
<dbReference type="CDD" id="cd16935">
    <property type="entry name" value="HATPase_AgrC-ComD-like"/>
    <property type="match status" value="1"/>
</dbReference>
<evidence type="ECO:0000313" key="4">
    <source>
        <dbReference type="Proteomes" id="UP000049828"/>
    </source>
</evidence>
<feature type="transmembrane region" description="Helical" evidence="1">
    <location>
        <begin position="92"/>
        <end position="113"/>
    </location>
</feature>
<accession>A0A0M6WLQ1</accession>
<evidence type="ECO:0000256" key="1">
    <source>
        <dbReference type="SAM" id="Phobius"/>
    </source>
</evidence>
<keyword evidence="1" id="KW-0472">Membrane</keyword>